<reference evidence="3 4" key="1">
    <citation type="submission" date="2024-01" db="EMBL/GenBank/DDBJ databases">
        <title>Complete Genome Sequence of Alkalicoccus halolimnae BZ-SZ-XJ29T, a Moderately Halophilic Bacterium Isolated from a Salt Lake.</title>
        <authorList>
            <person name="Zhao B."/>
        </authorList>
    </citation>
    <scope>NUCLEOTIDE SEQUENCE [LARGE SCALE GENOMIC DNA]</scope>
    <source>
        <strain evidence="3 4">BZ-SZ-XJ29</strain>
    </source>
</reference>
<dbReference type="Gene3D" id="3.90.420.10">
    <property type="entry name" value="Oxidoreductase, molybdopterin-binding domain"/>
    <property type="match status" value="1"/>
</dbReference>
<keyword evidence="1" id="KW-0472">Membrane</keyword>
<dbReference type="InterPro" id="IPR036374">
    <property type="entry name" value="OxRdtase_Mopterin-bd_sf"/>
</dbReference>
<feature type="transmembrane region" description="Helical" evidence="1">
    <location>
        <begin position="37"/>
        <end position="58"/>
    </location>
</feature>
<dbReference type="PANTHER" id="PTHR43032:SF4">
    <property type="entry name" value="OXIDOREDUCTASE MOLYBDOPTERIN-BINDING DOMAIN-CONTAINING PROTEIN"/>
    <property type="match status" value="1"/>
</dbReference>
<evidence type="ECO:0000313" key="4">
    <source>
        <dbReference type="Proteomes" id="UP000321816"/>
    </source>
</evidence>
<dbReference type="SUPFAM" id="SSF56524">
    <property type="entry name" value="Oxidoreductase molybdopterin-binding domain"/>
    <property type="match status" value="1"/>
</dbReference>
<accession>A0A5C7F8C4</accession>
<feature type="transmembrane region" description="Helical" evidence="1">
    <location>
        <begin position="163"/>
        <end position="183"/>
    </location>
</feature>
<dbReference type="Pfam" id="PF00174">
    <property type="entry name" value="Oxidored_molyb"/>
    <property type="match status" value="1"/>
</dbReference>
<dbReference type="EMBL" id="CP144914">
    <property type="protein sequence ID" value="WWD79790.1"/>
    <property type="molecule type" value="Genomic_DNA"/>
</dbReference>
<dbReference type="OrthoDB" id="9778777at2"/>
<dbReference type="RefSeq" id="WP_147802744.1">
    <property type="nucleotide sequence ID" value="NZ_CP144914.1"/>
</dbReference>
<protein>
    <submittedName>
        <fullName evidence="3">Molybdopterin-dependent oxidoreductase</fullName>
    </submittedName>
</protein>
<feature type="domain" description="Oxidoreductase molybdopterin-binding" evidence="2">
    <location>
        <begin position="209"/>
        <end position="354"/>
    </location>
</feature>
<sequence>MIRLTTMHHLHAVLFVLLLISGISLYLAPLRTWFNELQFPLVAFHLLVSLLYLLLVLIQLRRLFVYIRRKTPKKKFNLLLNLTAFFLWSVTGAVMYFQSQLPSSLTNPAVWIHGMLTFLFFPWTLFHSVTHAFHIRVPWPIWWRSKKEPPEYVKENIPGRRDFIKFTGLGIIFLFAGGLIKWVQPILTAAGDETRMRGYFRIYNVTSNYPRYEDREWELTIDGLVNNPVTIGRQELMALPEIAVITDFHCVTGWSVRNVEMRGVLIRDVLDNWNIMPHGGSVTAYSGDQMYYDTFTADQLIAEDAMLVFTLNDDELVNAQGYPCRLFHPDMYGYKSVKWLERLEFTEERRRGYWQVNGDYDLNGYL</sequence>
<name>A0A5C7F8C4_9BACI</name>
<feature type="transmembrane region" description="Helical" evidence="1">
    <location>
        <begin position="109"/>
        <end position="126"/>
    </location>
</feature>
<gene>
    <name evidence="3" type="ORF">FTX54_015555</name>
</gene>
<dbReference type="AlphaFoldDB" id="A0A5C7F8C4"/>
<dbReference type="Proteomes" id="UP000321816">
    <property type="component" value="Chromosome"/>
</dbReference>
<keyword evidence="1" id="KW-1133">Transmembrane helix</keyword>
<evidence type="ECO:0000256" key="1">
    <source>
        <dbReference type="SAM" id="Phobius"/>
    </source>
</evidence>
<feature type="transmembrane region" description="Helical" evidence="1">
    <location>
        <begin position="12"/>
        <end position="31"/>
    </location>
</feature>
<dbReference type="InterPro" id="IPR000572">
    <property type="entry name" value="OxRdtase_Mopterin-bd_dom"/>
</dbReference>
<dbReference type="KEGG" id="ahal:FTX54_015555"/>
<feature type="transmembrane region" description="Helical" evidence="1">
    <location>
        <begin position="78"/>
        <end position="97"/>
    </location>
</feature>
<dbReference type="PANTHER" id="PTHR43032">
    <property type="entry name" value="PROTEIN-METHIONINE-SULFOXIDE REDUCTASE"/>
    <property type="match status" value="1"/>
</dbReference>
<organism evidence="3 4">
    <name type="scientific">Alkalicoccus halolimnae</name>
    <dbReference type="NCBI Taxonomy" id="1667239"/>
    <lineage>
        <taxon>Bacteria</taxon>
        <taxon>Bacillati</taxon>
        <taxon>Bacillota</taxon>
        <taxon>Bacilli</taxon>
        <taxon>Bacillales</taxon>
        <taxon>Bacillaceae</taxon>
        <taxon>Alkalicoccus</taxon>
    </lineage>
</organism>
<evidence type="ECO:0000259" key="2">
    <source>
        <dbReference type="Pfam" id="PF00174"/>
    </source>
</evidence>
<proteinExistence type="predicted"/>
<evidence type="ECO:0000313" key="3">
    <source>
        <dbReference type="EMBL" id="WWD79790.1"/>
    </source>
</evidence>
<keyword evidence="1" id="KW-0812">Transmembrane</keyword>
<keyword evidence="4" id="KW-1185">Reference proteome</keyword>